<dbReference type="RefSeq" id="XP_010780185.1">
    <property type="nucleotide sequence ID" value="XM_010781883.1"/>
</dbReference>
<dbReference type="OrthoDB" id="8618361at2759"/>
<reference evidence="4" key="1">
    <citation type="submission" date="2025-08" db="UniProtKB">
        <authorList>
            <consortium name="RefSeq"/>
        </authorList>
    </citation>
    <scope>IDENTIFICATION</scope>
    <source>
        <tissue evidence="4">Muscle</tissue>
    </source>
</reference>
<dbReference type="PANTHER" id="PTHR31640:SF1">
    <property type="entry name" value="BRIDGE-LIKE LIPID TRANSFER PROTEIN FAMILY MEMBER 1"/>
    <property type="match status" value="1"/>
</dbReference>
<evidence type="ECO:0000259" key="2">
    <source>
        <dbReference type="Pfam" id="PF20413"/>
    </source>
</evidence>
<feature type="transmembrane region" description="Helical" evidence="1">
    <location>
        <begin position="30"/>
        <end position="49"/>
    </location>
</feature>
<evidence type="ECO:0000313" key="4">
    <source>
        <dbReference type="RefSeq" id="XP_010780185.1"/>
    </source>
</evidence>
<name>A0A6I9NYK2_9TELE</name>
<dbReference type="InterPro" id="IPR033616">
    <property type="entry name" value="BLTP1"/>
</dbReference>
<dbReference type="GO" id="GO:0098793">
    <property type="term" value="C:presynapse"/>
    <property type="evidence" value="ECO:0007669"/>
    <property type="project" value="GOC"/>
</dbReference>
<evidence type="ECO:0000313" key="3">
    <source>
        <dbReference type="Proteomes" id="UP000504611"/>
    </source>
</evidence>
<dbReference type="Proteomes" id="UP000504611">
    <property type="component" value="Unplaced"/>
</dbReference>
<feature type="domain" description="Bridge-like lipid transfer protein family member 1 N-terminal" evidence="2">
    <location>
        <begin position="7"/>
        <end position="80"/>
    </location>
</feature>
<protein>
    <submittedName>
        <fullName evidence="4">Uncharacterized protein KIAA1109-like</fullName>
    </submittedName>
</protein>
<dbReference type="GO" id="GO:0048488">
    <property type="term" value="P:synaptic vesicle endocytosis"/>
    <property type="evidence" value="ECO:0007669"/>
    <property type="project" value="TreeGrafter"/>
</dbReference>
<accession>A0A6I9NYK2</accession>
<gene>
    <name evidence="4" type="primary">LOC104954703</name>
</gene>
<dbReference type="Pfam" id="PF20413">
    <property type="entry name" value="BLTP1_N"/>
    <property type="match status" value="1"/>
</dbReference>
<dbReference type="AlphaFoldDB" id="A0A6I9NYK2"/>
<dbReference type="InterPro" id="IPR047104">
    <property type="entry name" value="BLTP1_N"/>
</dbReference>
<keyword evidence="1" id="KW-0472">Membrane</keyword>
<dbReference type="KEGG" id="ncc:104954703"/>
<dbReference type="PANTHER" id="PTHR31640">
    <property type="entry name" value="TRANSMEMBRANE PROTEIN KIAA1109"/>
    <property type="match status" value="1"/>
</dbReference>
<organism evidence="3 4">
    <name type="scientific">Notothenia coriiceps</name>
    <name type="common">black rockcod</name>
    <dbReference type="NCBI Taxonomy" id="8208"/>
    <lineage>
        <taxon>Eukaryota</taxon>
        <taxon>Metazoa</taxon>
        <taxon>Chordata</taxon>
        <taxon>Craniata</taxon>
        <taxon>Vertebrata</taxon>
        <taxon>Euteleostomi</taxon>
        <taxon>Actinopterygii</taxon>
        <taxon>Neopterygii</taxon>
        <taxon>Teleostei</taxon>
        <taxon>Neoteleostei</taxon>
        <taxon>Acanthomorphata</taxon>
        <taxon>Eupercaria</taxon>
        <taxon>Perciformes</taxon>
        <taxon>Notothenioidei</taxon>
        <taxon>Nototheniidae</taxon>
        <taxon>Notothenia</taxon>
    </lineage>
</organism>
<keyword evidence="1" id="KW-1133">Transmembrane helix</keyword>
<evidence type="ECO:0000256" key="1">
    <source>
        <dbReference type="SAM" id="Phobius"/>
    </source>
</evidence>
<keyword evidence="1" id="KW-0812">Transmembrane</keyword>
<proteinExistence type="predicted"/>
<sequence>MDGHVAKNNESTFPSLVDLDDFLTKHDSNFIWLLVATILSCGWIIYLTYYNSRNIGLILTLIINRLYKDGYIHIGEFIRSAAMNRGGSSQ</sequence>
<dbReference type="GeneID" id="104954703"/>
<keyword evidence="3" id="KW-1185">Reference proteome</keyword>